<organism evidence="2">
    <name type="scientific">Phallusia mammillata</name>
    <dbReference type="NCBI Taxonomy" id="59560"/>
    <lineage>
        <taxon>Eukaryota</taxon>
        <taxon>Metazoa</taxon>
        <taxon>Chordata</taxon>
        <taxon>Tunicata</taxon>
        <taxon>Ascidiacea</taxon>
        <taxon>Phlebobranchia</taxon>
        <taxon>Ascidiidae</taxon>
        <taxon>Phallusia</taxon>
    </lineage>
</organism>
<keyword evidence="1" id="KW-1133">Transmembrane helix</keyword>
<protein>
    <submittedName>
        <fullName evidence="2">Uncharacterized protein LOC100182569</fullName>
    </submittedName>
</protein>
<name>A0A6F9DH52_9ASCI</name>
<sequence>MFSHLRVILQRGQNVVARNQIRKMANWHRPNFLGGKAEPHELGKSLRQLLYREGDIVLYIAGTLTTFAVIVGLVVFATENEKKRKAKAESYIWHAHYNCYPYPTRVDNKQDQE</sequence>
<accession>A0A6F9DH52</accession>
<gene>
    <name evidence="2" type="primary">LOC100182569</name>
</gene>
<dbReference type="AlphaFoldDB" id="A0A6F9DH52"/>
<evidence type="ECO:0000256" key="1">
    <source>
        <dbReference type="SAM" id="Phobius"/>
    </source>
</evidence>
<proteinExistence type="evidence at transcript level"/>
<keyword evidence="1" id="KW-0472">Membrane</keyword>
<evidence type="ECO:0000313" key="2">
    <source>
        <dbReference type="EMBL" id="CAB3262742.1"/>
    </source>
</evidence>
<reference evidence="2" key="1">
    <citation type="submission" date="2020-04" db="EMBL/GenBank/DDBJ databases">
        <authorList>
            <person name="Neveu A P."/>
        </authorList>
    </citation>
    <scope>NUCLEOTIDE SEQUENCE</scope>
    <source>
        <tissue evidence="2">Whole embryo</tissue>
    </source>
</reference>
<feature type="transmembrane region" description="Helical" evidence="1">
    <location>
        <begin position="56"/>
        <end position="77"/>
    </location>
</feature>
<keyword evidence="1" id="KW-0812">Transmembrane</keyword>
<dbReference type="EMBL" id="LR786880">
    <property type="protein sequence ID" value="CAB3262742.1"/>
    <property type="molecule type" value="mRNA"/>
</dbReference>